<dbReference type="STRING" id="74557.A0A1V9ZAL8"/>
<feature type="chain" id="PRO_5012258170" evidence="1">
    <location>
        <begin position="18"/>
        <end position="590"/>
    </location>
</feature>
<dbReference type="InterPro" id="IPR000073">
    <property type="entry name" value="AB_hydrolase_1"/>
</dbReference>
<dbReference type="GO" id="GO:0008233">
    <property type="term" value="F:peptidase activity"/>
    <property type="evidence" value="ECO:0007669"/>
    <property type="project" value="UniProtKB-KW"/>
</dbReference>
<dbReference type="Proteomes" id="UP000243217">
    <property type="component" value="Unassembled WGS sequence"/>
</dbReference>
<keyword evidence="3" id="KW-0645">Protease</keyword>
<feature type="non-terminal residue" evidence="3">
    <location>
        <position position="590"/>
    </location>
</feature>
<evidence type="ECO:0000256" key="1">
    <source>
        <dbReference type="SAM" id="SignalP"/>
    </source>
</evidence>
<keyword evidence="3" id="KW-0378">Hydrolase</keyword>
<feature type="signal peptide" evidence="1">
    <location>
        <begin position="1"/>
        <end position="17"/>
    </location>
</feature>
<comment type="caution">
    <text evidence="3">The sequence shown here is derived from an EMBL/GenBank/DDBJ whole genome shotgun (WGS) entry which is preliminary data.</text>
</comment>
<evidence type="ECO:0000259" key="2">
    <source>
        <dbReference type="Pfam" id="PF00561"/>
    </source>
</evidence>
<dbReference type="AlphaFoldDB" id="A0A1V9ZAL8"/>
<organism evidence="3 4">
    <name type="scientific">Thraustotheca clavata</name>
    <dbReference type="NCBI Taxonomy" id="74557"/>
    <lineage>
        <taxon>Eukaryota</taxon>
        <taxon>Sar</taxon>
        <taxon>Stramenopiles</taxon>
        <taxon>Oomycota</taxon>
        <taxon>Saprolegniomycetes</taxon>
        <taxon>Saprolegniales</taxon>
        <taxon>Achlyaceae</taxon>
        <taxon>Thraustotheca</taxon>
    </lineage>
</organism>
<dbReference type="GO" id="GO:0006508">
    <property type="term" value="P:proteolysis"/>
    <property type="evidence" value="ECO:0007669"/>
    <property type="project" value="UniProtKB-KW"/>
</dbReference>
<dbReference type="Gene3D" id="3.40.50.1820">
    <property type="entry name" value="alpha/beta hydrolase"/>
    <property type="match status" value="1"/>
</dbReference>
<sequence length="590" mass="65535">MLKPIALIITCLLSSSALTIDGWFNCSASTLSTTNVRGIALSPFVECALVLLPLCHPKICSDTDNRQVEVFVKRIQSQSNDAQVIQDLWVLQGGPGASSLAMETMMFDMFELLNRQVNIYTMDHRGTGRSNPLECIASQATTPGSPGGVVIEFSEIPACVDDILFHIGGHTSAFSVTSAALDLKALLEEFGTPKNHEVYVYGASYGTLLVERLMQLEPTIVKGYTLDGVISQSGSNYFRHSFANWDHDVSVVGWRFLDRCMHDSYCHSQIPYNLTSLLRVVYDRVDKGNVYPGALPALKGRPPSHYLRIFLAKMLLNWNTRRLLPALIYRLWRASPTDYQVLLHIQSTMLDWHIAGITDSTKGFSMMLYYLIVFSEEWIYPTPTYADLKTEFEQGLFGDGVHAYVPYYCALTQNQDAACKDLQPKLNSSKFTYSHDEYWNRTTVIPPNASVLLLTGEFDAQTEGHYAVAELHNLIGTKKRLISFLDATHCAAFSTPMLHDRGHCGVHVIASYIKANGDLDGISLACMNDMQPLSFLIEPTFSIQYFGTEDAYGNAINSEPVLLKAPKLGEHLTHSLGATILVIIGVILCV</sequence>
<feature type="domain" description="AB hydrolase-1" evidence="2">
    <location>
        <begin position="90"/>
        <end position="257"/>
    </location>
</feature>
<dbReference type="Pfam" id="PF00561">
    <property type="entry name" value="Abhydrolase_1"/>
    <property type="match status" value="1"/>
</dbReference>
<dbReference type="InterPro" id="IPR029058">
    <property type="entry name" value="AB_hydrolase_fold"/>
</dbReference>
<protein>
    <submittedName>
        <fullName evidence="3">Serine protease family S33</fullName>
    </submittedName>
</protein>
<dbReference type="OrthoDB" id="425534at2759"/>
<gene>
    <name evidence="3" type="ORF">THRCLA_22180</name>
</gene>
<keyword evidence="4" id="KW-1185">Reference proteome</keyword>
<reference evidence="3 4" key="1">
    <citation type="journal article" date="2014" name="Genome Biol. Evol.">
        <title>The secreted proteins of Achlya hypogyna and Thraustotheca clavata identify the ancestral oomycete secretome and reveal gene acquisitions by horizontal gene transfer.</title>
        <authorList>
            <person name="Misner I."/>
            <person name="Blouin N."/>
            <person name="Leonard G."/>
            <person name="Richards T.A."/>
            <person name="Lane C.E."/>
        </authorList>
    </citation>
    <scope>NUCLEOTIDE SEQUENCE [LARGE SCALE GENOMIC DNA]</scope>
    <source>
        <strain evidence="3 4">ATCC 34112</strain>
    </source>
</reference>
<dbReference type="EMBL" id="JNBS01002148">
    <property type="protein sequence ID" value="OQR95044.1"/>
    <property type="molecule type" value="Genomic_DNA"/>
</dbReference>
<proteinExistence type="predicted"/>
<dbReference type="SUPFAM" id="SSF53474">
    <property type="entry name" value="alpha/beta-Hydrolases"/>
    <property type="match status" value="1"/>
</dbReference>
<keyword evidence="1" id="KW-0732">Signal</keyword>
<evidence type="ECO:0000313" key="4">
    <source>
        <dbReference type="Proteomes" id="UP000243217"/>
    </source>
</evidence>
<name>A0A1V9ZAL8_9STRA</name>
<evidence type="ECO:0000313" key="3">
    <source>
        <dbReference type="EMBL" id="OQR95044.1"/>
    </source>
</evidence>
<accession>A0A1V9ZAL8</accession>